<dbReference type="PROSITE" id="PS00455">
    <property type="entry name" value="AMP_BINDING"/>
    <property type="match status" value="1"/>
</dbReference>
<dbReference type="InterPro" id="IPR045851">
    <property type="entry name" value="AMP-bd_C_sf"/>
</dbReference>
<evidence type="ECO:0000256" key="3">
    <source>
        <dbReference type="ARBA" id="ARBA00037247"/>
    </source>
</evidence>
<protein>
    <recommendedName>
        <fullName evidence="5">Medium-chain acyl-CoA ligase ACSF2, mitochondrial</fullName>
        <ecNumber evidence="4">6.2.1.2</ecNumber>
    </recommendedName>
</protein>
<dbReference type="RefSeq" id="XP_011314833.1">
    <property type="nucleotide sequence ID" value="XM_011316531.1"/>
</dbReference>
<dbReference type="PANTHER" id="PTHR43201:SF5">
    <property type="entry name" value="MEDIUM-CHAIN ACYL-COA LIGASE ACSF2, MITOCHONDRIAL"/>
    <property type="match status" value="1"/>
</dbReference>
<comment type="function">
    <text evidence="3">Acyl-CoA synthases catalyze the initial reaction in fatty acid metabolism, by forming a thioester with CoA. Has some preference toward medium-chain substrates. Plays a role in adipocyte differentiation.</text>
</comment>
<organism evidence="10 11">
    <name type="scientific">Fopius arisanus</name>
    <dbReference type="NCBI Taxonomy" id="64838"/>
    <lineage>
        <taxon>Eukaryota</taxon>
        <taxon>Metazoa</taxon>
        <taxon>Ecdysozoa</taxon>
        <taxon>Arthropoda</taxon>
        <taxon>Hexapoda</taxon>
        <taxon>Insecta</taxon>
        <taxon>Pterygota</taxon>
        <taxon>Neoptera</taxon>
        <taxon>Endopterygota</taxon>
        <taxon>Hymenoptera</taxon>
        <taxon>Apocrita</taxon>
        <taxon>Ichneumonoidea</taxon>
        <taxon>Braconidae</taxon>
        <taxon>Opiinae</taxon>
        <taxon>Fopius</taxon>
    </lineage>
</organism>
<dbReference type="Gene3D" id="3.30.300.30">
    <property type="match status" value="1"/>
</dbReference>
<dbReference type="Pfam" id="PF00501">
    <property type="entry name" value="AMP-binding"/>
    <property type="match status" value="1"/>
</dbReference>
<dbReference type="FunFam" id="3.30.300.30:FF:000008">
    <property type="entry name" value="2,3-dihydroxybenzoate-AMP ligase"/>
    <property type="match status" value="1"/>
</dbReference>
<evidence type="ECO:0000256" key="7">
    <source>
        <dbReference type="ARBA" id="ARBA00048277"/>
    </source>
</evidence>
<dbReference type="InterPro" id="IPR020845">
    <property type="entry name" value="AMP-binding_CS"/>
</dbReference>
<dbReference type="GeneID" id="105273854"/>
<gene>
    <name evidence="11" type="primary">Acsf2</name>
</gene>
<feature type="domain" description="AMP-dependent synthetase/ligase" evidence="8">
    <location>
        <begin position="69"/>
        <end position="446"/>
    </location>
</feature>
<dbReference type="OrthoDB" id="10253115at2759"/>
<comment type="catalytic activity">
    <reaction evidence="7">
        <text>a medium-chain fatty acid + ATP + CoA = a medium-chain fatty acyl-CoA + AMP + diphosphate</text>
        <dbReference type="Rhea" id="RHEA:48340"/>
        <dbReference type="ChEBI" id="CHEBI:30616"/>
        <dbReference type="ChEBI" id="CHEBI:33019"/>
        <dbReference type="ChEBI" id="CHEBI:57287"/>
        <dbReference type="ChEBI" id="CHEBI:59558"/>
        <dbReference type="ChEBI" id="CHEBI:90546"/>
        <dbReference type="ChEBI" id="CHEBI:456215"/>
        <dbReference type="EC" id="6.2.1.2"/>
    </reaction>
</comment>
<sequence length="591" mass="65320">MFFLARQVGRCCFTQRSAAAKVKLRIHARSCHNGAAVETVDKSVPDGLSYKFMPGTIPLVDMTVGQLIENAAKQWPDREIFVSVHQGIRMTYKQALARADRIAAGLLKLGLKPGDRVGLWGPNDLEWAIVFMGLVRAGFVAVAINPVYRQGEIDYVVTKVGVTAIVAPAKFKTQDYFSMLENTRTKYQSLKHIILWNSDSRTGAYRLTDVESLGNKIEIEAIGQMQGEISPNNACNIQFTSGTTGEPKAPVLSHRSFVNNAIQSVGRYGDLMNNPRICLNVPFFHAFGIVKGLMTTFCSGATLVIESPIFNPKATINAIAKEKCTGAYGTPTMWINATNAQKNTNAPMESLQWAASGGAHASPDLIKNVIRTFSVENFMTLYGLSELTAIAFSTIPGEPEELMCTSSIWLQHHLEAKVVDKNGSLVPFGTPGELIVKGYSTMMEYWGDPETTSKTLDEGWLKTGDKFILHKDGYGCTVGRIKDMVIRGGENINPREIENFLESHPDIQEAHVFGVYDELYGEELCACIKASDGVTLSADQVRSSAKGKISYFKIPKYIFPVNEFPKTSSGKIQKFKLREEMERKKLVPQRK</sequence>
<evidence type="ECO:0000256" key="6">
    <source>
        <dbReference type="ARBA" id="ARBA00047319"/>
    </source>
</evidence>
<dbReference type="InterPro" id="IPR000873">
    <property type="entry name" value="AMP-dep_synth/lig_dom"/>
</dbReference>
<evidence type="ECO:0000256" key="2">
    <source>
        <dbReference type="ARBA" id="ARBA00022598"/>
    </source>
</evidence>
<evidence type="ECO:0000259" key="8">
    <source>
        <dbReference type="Pfam" id="PF00501"/>
    </source>
</evidence>
<reference evidence="11" key="1">
    <citation type="submission" date="2025-08" db="UniProtKB">
        <authorList>
            <consortium name="RefSeq"/>
        </authorList>
    </citation>
    <scope>IDENTIFICATION</scope>
</reference>
<evidence type="ECO:0000256" key="4">
    <source>
        <dbReference type="ARBA" id="ARBA00039009"/>
    </source>
</evidence>
<keyword evidence="10" id="KW-1185">Reference proteome</keyword>
<comment type="catalytic activity">
    <reaction evidence="6">
        <text>octanoate + ATP + CoA = octanoyl-CoA + AMP + diphosphate</text>
        <dbReference type="Rhea" id="RHEA:33631"/>
        <dbReference type="ChEBI" id="CHEBI:25646"/>
        <dbReference type="ChEBI" id="CHEBI:30616"/>
        <dbReference type="ChEBI" id="CHEBI:33019"/>
        <dbReference type="ChEBI" id="CHEBI:57287"/>
        <dbReference type="ChEBI" id="CHEBI:57386"/>
        <dbReference type="ChEBI" id="CHEBI:456215"/>
    </reaction>
</comment>
<evidence type="ECO:0000256" key="1">
    <source>
        <dbReference type="ARBA" id="ARBA00006432"/>
    </source>
</evidence>
<dbReference type="AlphaFoldDB" id="A0A9R1TTN1"/>
<dbReference type="KEGG" id="fas:105273854"/>
<dbReference type="InterPro" id="IPR042099">
    <property type="entry name" value="ANL_N_sf"/>
</dbReference>
<accession>A0A9R1TTN1</accession>
<dbReference type="SMR" id="A0A9R1TTN1"/>
<name>A0A9R1TTN1_9HYME</name>
<keyword evidence="2" id="KW-0436">Ligase</keyword>
<dbReference type="SUPFAM" id="SSF56801">
    <property type="entry name" value="Acetyl-CoA synthetase-like"/>
    <property type="match status" value="1"/>
</dbReference>
<evidence type="ECO:0000313" key="11">
    <source>
        <dbReference type="RefSeq" id="XP_011314833.1"/>
    </source>
</evidence>
<dbReference type="PANTHER" id="PTHR43201">
    <property type="entry name" value="ACYL-COA SYNTHETASE"/>
    <property type="match status" value="1"/>
</dbReference>
<dbReference type="CTD" id="80221"/>
<dbReference type="EC" id="6.2.1.2" evidence="4"/>
<comment type="similarity">
    <text evidence="1">Belongs to the ATP-dependent AMP-binding enzyme family.</text>
</comment>
<dbReference type="GO" id="GO:0031956">
    <property type="term" value="F:medium-chain fatty acid-CoA ligase activity"/>
    <property type="evidence" value="ECO:0007669"/>
    <property type="project" value="UniProtKB-EC"/>
</dbReference>
<evidence type="ECO:0000256" key="5">
    <source>
        <dbReference type="ARBA" id="ARBA00039638"/>
    </source>
</evidence>
<proteinExistence type="inferred from homology"/>
<dbReference type="InterPro" id="IPR025110">
    <property type="entry name" value="AMP-bd_C"/>
</dbReference>
<dbReference type="Pfam" id="PF13193">
    <property type="entry name" value="AMP-binding_C"/>
    <property type="match status" value="1"/>
</dbReference>
<evidence type="ECO:0000259" key="9">
    <source>
        <dbReference type="Pfam" id="PF13193"/>
    </source>
</evidence>
<evidence type="ECO:0000313" key="10">
    <source>
        <dbReference type="Proteomes" id="UP000694866"/>
    </source>
</evidence>
<dbReference type="GO" id="GO:0006631">
    <property type="term" value="P:fatty acid metabolic process"/>
    <property type="evidence" value="ECO:0007669"/>
    <property type="project" value="TreeGrafter"/>
</dbReference>
<feature type="domain" description="AMP-binding enzyme C-terminal" evidence="9">
    <location>
        <begin position="496"/>
        <end position="571"/>
    </location>
</feature>
<dbReference type="Proteomes" id="UP000694866">
    <property type="component" value="Unplaced"/>
</dbReference>
<dbReference type="Gene3D" id="3.40.50.12780">
    <property type="entry name" value="N-terminal domain of ligase-like"/>
    <property type="match status" value="1"/>
</dbReference>